<sequence>MDRRALLRHLLWVPALAVPATARADEAALWRLLQAGGQVVLMRHAATTPGVGDPPGFALGNCRTQRNLSDEGRQDAQRLGRLLRARGIPVERVLASPWCRCVETARLVFGRDPEIEPALGNLFGRPAQEAGQVAQLRRLVRPGQAGNLFMVTHGSTTLALTGVSPAQGEMVVLSPQAAGDFQVAGRLAAR</sequence>
<dbReference type="Pfam" id="PF00300">
    <property type="entry name" value="His_Phos_1"/>
    <property type="match status" value="1"/>
</dbReference>
<reference evidence="2" key="1">
    <citation type="submission" date="2021-01" db="EMBL/GenBank/DDBJ databases">
        <title>Ramlibacter sp. strain AW1 16S ribosomal RNA gene Genome sequencing and assembly.</title>
        <authorList>
            <person name="Kang M."/>
        </authorList>
    </citation>
    <scope>NUCLEOTIDE SEQUENCE</scope>
    <source>
        <strain evidence="2">AW1</strain>
    </source>
</reference>
<organism evidence="2 3">
    <name type="scientific">Ramlibacter aurantiacus</name>
    <dbReference type="NCBI Taxonomy" id="2801330"/>
    <lineage>
        <taxon>Bacteria</taxon>
        <taxon>Pseudomonadati</taxon>
        <taxon>Pseudomonadota</taxon>
        <taxon>Betaproteobacteria</taxon>
        <taxon>Burkholderiales</taxon>
        <taxon>Comamonadaceae</taxon>
        <taxon>Ramlibacter</taxon>
    </lineage>
</organism>
<gene>
    <name evidence="2" type="ORF">JI739_15960</name>
</gene>
<dbReference type="AlphaFoldDB" id="A0A936ZWJ6"/>
<name>A0A936ZWJ6_9BURK</name>
<comment type="caution">
    <text evidence="2">The sequence shown here is derived from an EMBL/GenBank/DDBJ whole genome shotgun (WGS) entry which is preliminary data.</text>
</comment>
<dbReference type="Gene3D" id="3.40.50.1240">
    <property type="entry name" value="Phosphoglycerate mutase-like"/>
    <property type="match status" value="1"/>
</dbReference>
<protein>
    <submittedName>
        <fullName evidence="2">Histidine phosphatase family protein</fullName>
    </submittedName>
</protein>
<dbReference type="SUPFAM" id="SSF53254">
    <property type="entry name" value="Phosphoglycerate mutase-like"/>
    <property type="match status" value="1"/>
</dbReference>
<evidence type="ECO:0000313" key="2">
    <source>
        <dbReference type="EMBL" id="MBL0421844.1"/>
    </source>
</evidence>
<evidence type="ECO:0000256" key="1">
    <source>
        <dbReference type="SAM" id="SignalP"/>
    </source>
</evidence>
<dbReference type="Proteomes" id="UP000613011">
    <property type="component" value="Unassembled WGS sequence"/>
</dbReference>
<evidence type="ECO:0000313" key="3">
    <source>
        <dbReference type="Proteomes" id="UP000613011"/>
    </source>
</evidence>
<accession>A0A936ZWJ6</accession>
<dbReference type="InterPro" id="IPR029033">
    <property type="entry name" value="His_PPase_superfam"/>
</dbReference>
<feature type="chain" id="PRO_5037942073" evidence="1">
    <location>
        <begin position="25"/>
        <end position="190"/>
    </location>
</feature>
<dbReference type="EMBL" id="JAEQNA010000006">
    <property type="protein sequence ID" value="MBL0421844.1"/>
    <property type="molecule type" value="Genomic_DNA"/>
</dbReference>
<proteinExistence type="predicted"/>
<keyword evidence="3" id="KW-1185">Reference proteome</keyword>
<dbReference type="SMART" id="SM00855">
    <property type="entry name" value="PGAM"/>
    <property type="match status" value="1"/>
</dbReference>
<feature type="signal peptide" evidence="1">
    <location>
        <begin position="1"/>
        <end position="24"/>
    </location>
</feature>
<keyword evidence="1" id="KW-0732">Signal</keyword>
<dbReference type="CDD" id="cd07067">
    <property type="entry name" value="HP_PGM_like"/>
    <property type="match status" value="1"/>
</dbReference>
<dbReference type="InterPro" id="IPR013078">
    <property type="entry name" value="His_Pase_superF_clade-1"/>
</dbReference>
<dbReference type="RefSeq" id="WP_201684926.1">
    <property type="nucleotide sequence ID" value="NZ_JAEQNA010000006.1"/>
</dbReference>